<comment type="subunit">
    <text evidence="7">Tetramer of two alpha and two beta chains.</text>
</comment>
<keyword evidence="9" id="KW-0396">Initiation factor</keyword>
<dbReference type="AlphaFoldDB" id="A0A1X0RIT4"/>
<keyword evidence="5 7" id="KW-0539">Nucleus</keyword>
<evidence type="ECO:0000256" key="7">
    <source>
        <dbReference type="PIRNR" id="PIRNR016398"/>
    </source>
</evidence>
<keyword evidence="9" id="KW-0648">Protein biosynthesis</keyword>
<sequence>MSLNDQLSNFKKSKSANADIAVKRAGQITQSNDLKRSYGTISNNTKAAFEGAKKKKKSTGKVYIGHHKRDCFVYITVSLFATCQYWHWPTCYESALYCYPILKSSYYINVSFLYICLTDHYVYMYIQDSDSPQSVVSIASRTKVDITKNAALWEKLVHNDKIEYDSVNNTFSYKPTYQIKSKEDLLSLLIAKRKEGGMDYKDLKDSYSKLSSAVEELAGEGVILVVRNKDGNPRVLFYNDAQYNTPIDPDFKKMWSEIPIPDETDLPKALEEAGLRTMEVFEKKVTAEVKPKRSKTRHKRIKITNTHLSHIDLSKDYVPNTKK</sequence>
<dbReference type="GO" id="GO:0001097">
    <property type="term" value="F:TFIIH-class transcription factor complex binding"/>
    <property type="evidence" value="ECO:0007669"/>
    <property type="project" value="TreeGrafter"/>
</dbReference>
<dbReference type="Pfam" id="PF22254">
    <property type="entry name" value="TFA2_E-tether"/>
    <property type="match status" value="1"/>
</dbReference>
<organism evidence="9">
    <name type="scientific">Rhizopus microsporus var. microsporus</name>
    <dbReference type="NCBI Taxonomy" id="86635"/>
    <lineage>
        <taxon>Eukaryota</taxon>
        <taxon>Fungi</taxon>
        <taxon>Fungi incertae sedis</taxon>
        <taxon>Mucoromycota</taxon>
        <taxon>Mucoromycotina</taxon>
        <taxon>Mucoromycetes</taxon>
        <taxon>Mucorales</taxon>
        <taxon>Mucorineae</taxon>
        <taxon>Rhizopodaceae</taxon>
        <taxon>Rhizopus</taxon>
    </lineage>
</organism>
<feature type="domain" description="TFIIE beta" evidence="8">
    <location>
        <begin position="104"/>
        <end position="180"/>
    </location>
</feature>
<gene>
    <name evidence="9" type="ORF">BCV72DRAFT_219581</name>
</gene>
<dbReference type="InterPro" id="IPR016656">
    <property type="entry name" value="TFIIE-bsu"/>
</dbReference>
<dbReference type="InterPro" id="IPR040501">
    <property type="entry name" value="TFA2_Winged_2"/>
</dbReference>
<dbReference type="Pfam" id="PF02186">
    <property type="entry name" value="TFIIE_beta"/>
    <property type="match status" value="1"/>
</dbReference>
<evidence type="ECO:0000256" key="6">
    <source>
        <dbReference type="ARBA" id="ARBA00025581"/>
    </source>
</evidence>
<accession>A0A1X0RIT4</accession>
<evidence type="ECO:0000256" key="5">
    <source>
        <dbReference type="ARBA" id="ARBA00023242"/>
    </source>
</evidence>
<dbReference type="PANTHER" id="PTHR12716:SF8">
    <property type="entry name" value="TRANSCRIPTION INITIATION FACTOR IIE SUBUNIT BETA"/>
    <property type="match status" value="1"/>
</dbReference>
<name>A0A1X0RIT4_RHIZD</name>
<reference evidence="9" key="1">
    <citation type="journal article" date="2016" name="Proc. Natl. Acad. Sci. U.S.A.">
        <title>Lipid metabolic changes in an early divergent fungus govern the establishment of a mutualistic symbiosis with endobacteria.</title>
        <authorList>
            <person name="Lastovetsky O.A."/>
            <person name="Gaspar M.L."/>
            <person name="Mondo S.J."/>
            <person name="LaButti K.M."/>
            <person name="Sandor L."/>
            <person name="Grigoriev I.V."/>
            <person name="Henry S.A."/>
            <person name="Pawlowska T.E."/>
        </authorList>
    </citation>
    <scope>NUCLEOTIDE SEQUENCE [LARGE SCALE GENOMIC DNA]</scope>
    <source>
        <strain evidence="9">ATCC 52814</strain>
    </source>
</reference>
<keyword evidence="2 7" id="KW-0805">Transcription regulation</keyword>
<evidence type="ECO:0000256" key="3">
    <source>
        <dbReference type="ARBA" id="ARBA00023125"/>
    </source>
</evidence>
<evidence type="ECO:0000313" key="9">
    <source>
        <dbReference type="EMBL" id="ORE11798.1"/>
    </source>
</evidence>
<keyword evidence="4 7" id="KW-0804">Transcription</keyword>
<dbReference type="GO" id="GO:0005673">
    <property type="term" value="C:transcription factor TFIIE complex"/>
    <property type="evidence" value="ECO:0007669"/>
    <property type="project" value="UniProtKB-UniRule"/>
</dbReference>
<dbReference type="InterPro" id="IPR003166">
    <property type="entry name" value="TFIIE_bsu_DNA-bd"/>
</dbReference>
<dbReference type="PROSITE" id="PS51351">
    <property type="entry name" value="TFIIE_BETA_C"/>
    <property type="match status" value="1"/>
</dbReference>
<dbReference type="GO" id="GO:0003677">
    <property type="term" value="F:DNA binding"/>
    <property type="evidence" value="ECO:0007669"/>
    <property type="project" value="UniProtKB-UniRule"/>
</dbReference>
<evidence type="ECO:0000256" key="2">
    <source>
        <dbReference type="ARBA" id="ARBA00023015"/>
    </source>
</evidence>
<dbReference type="Proteomes" id="UP000242414">
    <property type="component" value="Unassembled WGS sequence"/>
</dbReference>
<evidence type="ECO:0000256" key="1">
    <source>
        <dbReference type="ARBA" id="ARBA00004123"/>
    </source>
</evidence>
<dbReference type="PANTHER" id="PTHR12716">
    <property type="entry name" value="TRANSCRIPTION INITIATION FACTOR IIE, BETA SUBUNIT"/>
    <property type="match status" value="1"/>
</dbReference>
<dbReference type="VEuPathDB" id="FungiDB:BCV72DRAFT_219581"/>
<dbReference type="Pfam" id="PF18121">
    <property type="entry name" value="TFA2_Winged_2"/>
    <property type="match status" value="1"/>
</dbReference>
<dbReference type="GO" id="GO:0003743">
    <property type="term" value="F:translation initiation factor activity"/>
    <property type="evidence" value="ECO:0007669"/>
    <property type="project" value="UniProtKB-KW"/>
</dbReference>
<proteinExistence type="inferred from homology"/>
<dbReference type="GO" id="GO:0006367">
    <property type="term" value="P:transcription initiation at RNA polymerase II promoter"/>
    <property type="evidence" value="ECO:0007669"/>
    <property type="project" value="UniProtKB-UniRule"/>
</dbReference>
<keyword evidence="3 7" id="KW-0238">DNA-binding</keyword>
<dbReference type="EMBL" id="KV921855">
    <property type="protein sequence ID" value="ORE11798.1"/>
    <property type="molecule type" value="Genomic_DNA"/>
</dbReference>
<comment type="function">
    <text evidence="6 7">Recruits TFIIH to the initiation complex and stimulates the RNA polymerase II C-terminal domain kinase and DNA-dependent ATPase activities of TFIIH. Both TFIIH and TFIIE are required for promoter clearance by RNA polymerase.</text>
</comment>
<dbReference type="PIRSF" id="PIRSF016398">
    <property type="entry name" value="TFIIE-beta"/>
    <property type="match status" value="1"/>
</dbReference>
<dbReference type="OrthoDB" id="3907302at2759"/>
<evidence type="ECO:0000256" key="4">
    <source>
        <dbReference type="ARBA" id="ARBA00023163"/>
    </source>
</evidence>
<dbReference type="InterPro" id="IPR054600">
    <property type="entry name" value="TFA2_E-tether"/>
</dbReference>
<protein>
    <recommendedName>
        <fullName evidence="7">Transcription initiation factor IIE subunit beta</fullName>
    </recommendedName>
</protein>
<evidence type="ECO:0000259" key="8">
    <source>
        <dbReference type="PROSITE" id="PS51351"/>
    </source>
</evidence>
<comment type="subcellular location">
    <subcellularLocation>
        <location evidence="1 7">Nucleus</location>
    </subcellularLocation>
</comment>
<comment type="similarity">
    <text evidence="7">Belongs to the TFIIE beta subunit family.</text>
</comment>